<dbReference type="AlphaFoldDB" id="A0A0M0C1G8"/>
<evidence type="ECO:0000313" key="2">
    <source>
        <dbReference type="EMBL" id="KON34564.1"/>
    </source>
</evidence>
<proteinExistence type="predicted"/>
<feature type="transmembrane region" description="Helical" evidence="1">
    <location>
        <begin position="125"/>
        <end position="144"/>
    </location>
</feature>
<comment type="caution">
    <text evidence="2">The sequence shown here is derived from an EMBL/GenBank/DDBJ whole genome shotgun (WGS) entry which is preliminary data.</text>
</comment>
<accession>A0A0M0C1G8</accession>
<evidence type="ECO:0008006" key="4">
    <source>
        <dbReference type="Google" id="ProtNLM"/>
    </source>
</evidence>
<sequence length="146" mass="16621">MLSIGLGHPILFNTTFNLVLQIITLGLICLSLYFKIKNKYKIHGTTMGVALILHVLTFLLIMGPIFFENYSFFSTETSFNYVQTTWLHAVPGAIALILGSYLVLRWAIKTSNISGCIKRKRIMDVTLLLWMFSLVFGIATYILIYF</sequence>
<feature type="transmembrane region" description="Helical" evidence="1">
    <location>
        <begin position="46"/>
        <end position="66"/>
    </location>
</feature>
<evidence type="ECO:0000256" key="1">
    <source>
        <dbReference type="SAM" id="Phobius"/>
    </source>
</evidence>
<keyword evidence="1" id="KW-1133">Transmembrane helix</keyword>
<protein>
    <recommendedName>
        <fullName evidence="4">DUF420 domain-containing protein</fullName>
    </recommendedName>
</protein>
<name>A0A0M0C1G8_9ARCH</name>
<feature type="transmembrane region" description="Helical" evidence="1">
    <location>
        <begin position="86"/>
        <end position="104"/>
    </location>
</feature>
<dbReference type="InterPro" id="IPR007352">
    <property type="entry name" value="DUF420"/>
</dbReference>
<keyword evidence="1" id="KW-0812">Transmembrane</keyword>
<organism evidence="2 3">
    <name type="scientific">miscellaneous Crenarchaeota group-1 archaeon SG8-32-1</name>
    <dbReference type="NCBI Taxonomy" id="1685124"/>
    <lineage>
        <taxon>Archaea</taxon>
        <taxon>Candidatus Bathyarchaeota</taxon>
        <taxon>MCG-1</taxon>
    </lineage>
</organism>
<reference evidence="2 3" key="1">
    <citation type="submission" date="2015-06" db="EMBL/GenBank/DDBJ databases">
        <title>New insights into the roles of widespread benthic archaea in carbon and nitrogen cycling.</title>
        <authorList>
            <person name="Lazar C.S."/>
            <person name="Baker B.J."/>
            <person name="Seitz K.W."/>
            <person name="Hyde A.S."/>
            <person name="Dick G.J."/>
            <person name="Hinrichs K.-U."/>
            <person name="Teske A.P."/>
        </authorList>
    </citation>
    <scope>NUCLEOTIDE SEQUENCE [LARGE SCALE GENOMIC DNA]</scope>
    <source>
        <strain evidence="2">SG8-32-1</strain>
    </source>
</reference>
<feature type="transmembrane region" description="Helical" evidence="1">
    <location>
        <begin position="15"/>
        <end position="34"/>
    </location>
</feature>
<dbReference type="Pfam" id="PF04238">
    <property type="entry name" value="DUF420"/>
    <property type="match status" value="1"/>
</dbReference>
<keyword evidence="1" id="KW-0472">Membrane</keyword>
<dbReference type="EMBL" id="LFWU01000006">
    <property type="protein sequence ID" value="KON34564.1"/>
    <property type="molecule type" value="Genomic_DNA"/>
</dbReference>
<gene>
    <name evidence="2" type="ORF">AC477_00405</name>
</gene>
<dbReference type="Proteomes" id="UP000037237">
    <property type="component" value="Unassembled WGS sequence"/>
</dbReference>
<evidence type="ECO:0000313" key="3">
    <source>
        <dbReference type="Proteomes" id="UP000037237"/>
    </source>
</evidence>